<dbReference type="RefSeq" id="XP_011291031.2">
    <property type="nucleotide sequence ID" value="XM_011292729.3"/>
</dbReference>
<reference evidence="12" key="1">
    <citation type="submission" date="2025-08" db="UniProtKB">
        <authorList>
            <consortium name="RefSeq"/>
        </authorList>
    </citation>
    <scope>IDENTIFICATION</scope>
    <source>
        <strain evidence="12">Aabys</strain>
        <tissue evidence="12">Whole body</tissue>
    </source>
</reference>
<feature type="domain" description="Peptidase M13 N-terminal" evidence="10">
    <location>
        <begin position="50"/>
        <end position="420"/>
    </location>
</feature>
<dbReference type="GeneID" id="105261587"/>
<protein>
    <submittedName>
        <fullName evidence="12">Neprilysin-4</fullName>
    </submittedName>
</protein>
<accession>A0A9J7I874</accession>
<dbReference type="Pfam" id="PF01431">
    <property type="entry name" value="Peptidase_M13"/>
    <property type="match status" value="1"/>
</dbReference>
<evidence type="ECO:0000256" key="4">
    <source>
        <dbReference type="ARBA" id="ARBA00022670"/>
    </source>
</evidence>
<dbReference type="CDD" id="cd08662">
    <property type="entry name" value="M13"/>
    <property type="match status" value="1"/>
</dbReference>
<gene>
    <name evidence="12" type="primary">LOC105261587</name>
</gene>
<dbReference type="OrthoDB" id="6475849at2759"/>
<keyword evidence="6" id="KW-0378">Hydrolase</keyword>
<dbReference type="PANTHER" id="PTHR11733:SF238">
    <property type="entry name" value="FI07649P-RELATED"/>
    <property type="match status" value="1"/>
</dbReference>
<keyword evidence="8" id="KW-0482">Metalloprotease</keyword>
<evidence type="ECO:0000313" key="12">
    <source>
        <dbReference type="RefSeq" id="XP_011291031.2"/>
    </source>
</evidence>
<dbReference type="InterPro" id="IPR024079">
    <property type="entry name" value="MetalloPept_cat_dom_sf"/>
</dbReference>
<dbReference type="VEuPathDB" id="VectorBase:MDOA016909"/>
<evidence type="ECO:0000256" key="2">
    <source>
        <dbReference type="ARBA" id="ARBA00004401"/>
    </source>
</evidence>
<dbReference type="InterPro" id="IPR008753">
    <property type="entry name" value="Peptidase_M13_N"/>
</dbReference>
<evidence type="ECO:0000313" key="11">
    <source>
        <dbReference type="Proteomes" id="UP001652621"/>
    </source>
</evidence>
<comment type="cofactor">
    <cofactor evidence="1">
        <name>Zn(2+)</name>
        <dbReference type="ChEBI" id="CHEBI:29105"/>
    </cofactor>
</comment>
<dbReference type="PANTHER" id="PTHR11733">
    <property type="entry name" value="ZINC METALLOPROTEASE FAMILY M13 NEPRILYSIN-RELATED"/>
    <property type="match status" value="1"/>
</dbReference>
<dbReference type="Pfam" id="PF05649">
    <property type="entry name" value="Peptidase_M13_N"/>
    <property type="match status" value="1"/>
</dbReference>
<evidence type="ECO:0000256" key="7">
    <source>
        <dbReference type="ARBA" id="ARBA00022833"/>
    </source>
</evidence>
<name>A0A9J7I874_MUSDO</name>
<evidence type="ECO:0000259" key="9">
    <source>
        <dbReference type="Pfam" id="PF01431"/>
    </source>
</evidence>
<dbReference type="Gene3D" id="3.40.390.10">
    <property type="entry name" value="Collagenase (Catalytic Domain)"/>
    <property type="match status" value="1"/>
</dbReference>
<comment type="similarity">
    <text evidence="3">Belongs to the peptidase M13 family.</text>
</comment>
<comment type="subcellular location">
    <subcellularLocation>
        <location evidence="2">Cell membrane</location>
        <topology evidence="2">Single-pass type II membrane protein</topology>
    </subcellularLocation>
</comment>
<evidence type="ECO:0000256" key="5">
    <source>
        <dbReference type="ARBA" id="ARBA00022723"/>
    </source>
</evidence>
<dbReference type="Proteomes" id="UP001652621">
    <property type="component" value="Unplaced"/>
</dbReference>
<dbReference type="InterPro" id="IPR042089">
    <property type="entry name" value="Peptidase_M13_dom_2"/>
</dbReference>
<organism evidence="11 12">
    <name type="scientific">Musca domestica</name>
    <name type="common">House fly</name>
    <dbReference type="NCBI Taxonomy" id="7370"/>
    <lineage>
        <taxon>Eukaryota</taxon>
        <taxon>Metazoa</taxon>
        <taxon>Ecdysozoa</taxon>
        <taxon>Arthropoda</taxon>
        <taxon>Hexapoda</taxon>
        <taxon>Insecta</taxon>
        <taxon>Pterygota</taxon>
        <taxon>Neoptera</taxon>
        <taxon>Endopterygota</taxon>
        <taxon>Diptera</taxon>
        <taxon>Brachycera</taxon>
        <taxon>Muscomorpha</taxon>
        <taxon>Muscoidea</taxon>
        <taxon>Muscidae</taxon>
        <taxon>Musca</taxon>
    </lineage>
</organism>
<keyword evidence="11" id="KW-1185">Reference proteome</keyword>
<proteinExistence type="inferred from homology"/>
<feature type="domain" description="Peptidase M13 C-terminal" evidence="9">
    <location>
        <begin position="485"/>
        <end position="687"/>
    </location>
</feature>
<evidence type="ECO:0000259" key="10">
    <source>
        <dbReference type="Pfam" id="PF05649"/>
    </source>
</evidence>
<evidence type="ECO:0000256" key="6">
    <source>
        <dbReference type="ARBA" id="ARBA00022801"/>
    </source>
</evidence>
<dbReference type="PROSITE" id="PS51885">
    <property type="entry name" value="NEPRILYSIN"/>
    <property type="match status" value="1"/>
</dbReference>
<dbReference type="VEuPathDB" id="VectorBase:MDOMA2_006502"/>
<keyword evidence="5" id="KW-0479">Metal-binding</keyword>
<keyword evidence="4" id="KW-0645">Protease</keyword>
<keyword evidence="7" id="KW-0862">Zinc</keyword>
<evidence type="ECO:0000256" key="3">
    <source>
        <dbReference type="ARBA" id="ARBA00007357"/>
    </source>
</evidence>
<dbReference type="InterPro" id="IPR000718">
    <property type="entry name" value="Peptidase_M13"/>
</dbReference>
<sequence length="688" mass="80258">MLWINAISNFLVLWIVFGFVEFSQGFPFLNITVALKYLEFRTYLNASVDPCDNFYEFACGSWPEYHPTSEDDTSVSYFEIMEEAFDGKVRELLNSRDDGMETLAERKVKSFYRSCLALPYLSLEYNDRLRSLISEFGQMPAVAGVVSDKWPGEREFEWQQVVANIQKKYSINILLGVGINTDFYDNQMKVLFLSSGDWMLEERVSYFSPEFQELRDSAINAVASNLVNFLDIESPEARKVAKEIFNFERELARGLSEEGLKPMEMLTVTTVDQVHSKYWPHLDIRKLLMSIFGTVPHLRVWEHHGYLENLVQVMSQTPKRIVANYIFYKFIGEFIFSSYVEKREQETYCVGRIKEFFPTNLENMVYRRYKSPQTERDLRKMWQYLKMAFEDVLRSGQLDWMSKETRRYALVKLRHMRLEIPALRPELSDEDAESLTLNDNDFIENLKALKMFTATSEIKKLSRPLTAMDDIPTDTYSPQNAIMFNIITVPVALLQNYYIIGEGIPKVLMFAKLGSVLSHELLHGFDDDGRFYDKRGNFRDWWDSRSAKKFEALKECFAQQYASYIYADQPLHRPPSQAENIADNGAIRLAYRAYLKWLAAERGRYHDTAWKILGGFNYTLRQAFFIGYAQLWCDNVDPKHKILNTLTDPHAPAEARVMLTLQNLDEFSEVFRCPAGSVMNRGNKCKIY</sequence>
<dbReference type="Gene3D" id="1.10.1380.10">
    <property type="entry name" value="Neutral endopeptidase , domain2"/>
    <property type="match status" value="1"/>
</dbReference>
<dbReference type="SUPFAM" id="SSF55486">
    <property type="entry name" value="Metalloproteases ('zincins'), catalytic domain"/>
    <property type="match status" value="1"/>
</dbReference>
<evidence type="ECO:0000256" key="8">
    <source>
        <dbReference type="ARBA" id="ARBA00023049"/>
    </source>
</evidence>
<evidence type="ECO:0000256" key="1">
    <source>
        <dbReference type="ARBA" id="ARBA00001947"/>
    </source>
</evidence>
<dbReference type="InterPro" id="IPR018497">
    <property type="entry name" value="Peptidase_M13_C"/>
</dbReference>
<dbReference type="PRINTS" id="PR00786">
    <property type="entry name" value="NEPRILYSIN"/>
</dbReference>